<proteinExistence type="predicted"/>
<evidence type="ECO:0000313" key="5">
    <source>
        <dbReference type="EMBL" id="KAK7035259.1"/>
    </source>
</evidence>
<comment type="subcellular location">
    <subcellularLocation>
        <location evidence="1">Nucleus</location>
    </subcellularLocation>
</comment>
<evidence type="ECO:0000256" key="1">
    <source>
        <dbReference type="ARBA" id="ARBA00004123"/>
    </source>
</evidence>
<dbReference type="Proteomes" id="UP001383192">
    <property type="component" value="Unassembled WGS sequence"/>
</dbReference>
<dbReference type="GO" id="GO:0000981">
    <property type="term" value="F:DNA-binding transcription factor activity, RNA polymerase II-specific"/>
    <property type="evidence" value="ECO:0007669"/>
    <property type="project" value="InterPro"/>
</dbReference>
<feature type="region of interest" description="Disordered" evidence="3">
    <location>
        <begin position="165"/>
        <end position="248"/>
    </location>
</feature>
<reference evidence="5 6" key="1">
    <citation type="submission" date="2024-01" db="EMBL/GenBank/DDBJ databases">
        <title>A draft genome for a cacao thread blight-causing isolate of Paramarasmius palmivorus.</title>
        <authorList>
            <person name="Baruah I.K."/>
            <person name="Bukari Y."/>
            <person name="Amoako-Attah I."/>
            <person name="Meinhardt L.W."/>
            <person name="Bailey B.A."/>
            <person name="Cohen S.P."/>
        </authorList>
    </citation>
    <scope>NUCLEOTIDE SEQUENCE [LARGE SCALE GENOMIC DNA]</scope>
    <source>
        <strain evidence="5 6">GH-12</strain>
    </source>
</reference>
<evidence type="ECO:0000256" key="3">
    <source>
        <dbReference type="SAM" id="MobiDB-lite"/>
    </source>
</evidence>
<dbReference type="PANTHER" id="PTHR31001">
    <property type="entry name" value="UNCHARACTERIZED TRANSCRIPTIONAL REGULATORY PROTEIN"/>
    <property type="match status" value="1"/>
</dbReference>
<dbReference type="GO" id="GO:0005634">
    <property type="term" value="C:nucleus"/>
    <property type="evidence" value="ECO:0007669"/>
    <property type="project" value="UniProtKB-SubCell"/>
</dbReference>
<dbReference type="InterPro" id="IPR050613">
    <property type="entry name" value="Sec_Metabolite_Reg"/>
</dbReference>
<dbReference type="EMBL" id="JAYKXP010000054">
    <property type="protein sequence ID" value="KAK7035259.1"/>
    <property type="molecule type" value="Genomic_DNA"/>
</dbReference>
<dbReference type="SMART" id="SM00066">
    <property type="entry name" value="GAL4"/>
    <property type="match status" value="1"/>
</dbReference>
<comment type="caution">
    <text evidence="5">The sequence shown here is derived from an EMBL/GenBank/DDBJ whole genome shotgun (WGS) entry which is preliminary data.</text>
</comment>
<dbReference type="InterPro" id="IPR001138">
    <property type="entry name" value="Zn2Cys6_DnaBD"/>
</dbReference>
<feature type="domain" description="Zn(2)-C6 fungal-type" evidence="4">
    <location>
        <begin position="66"/>
        <end position="97"/>
    </location>
</feature>
<feature type="compositionally biased region" description="Polar residues" evidence="3">
    <location>
        <begin position="177"/>
        <end position="198"/>
    </location>
</feature>
<dbReference type="Gene3D" id="4.10.240.10">
    <property type="entry name" value="Zn(2)-C6 fungal-type DNA-binding domain"/>
    <property type="match status" value="2"/>
</dbReference>
<dbReference type="PANTHER" id="PTHR31001:SF89">
    <property type="entry name" value="ZN(2)-C6 FUNGAL-TYPE DOMAIN-CONTAINING PROTEIN"/>
    <property type="match status" value="1"/>
</dbReference>
<keyword evidence="2" id="KW-0539">Nucleus</keyword>
<protein>
    <recommendedName>
        <fullName evidence="4">Zn(2)-C6 fungal-type domain-containing protein</fullName>
    </recommendedName>
</protein>
<dbReference type="AlphaFoldDB" id="A0AAW0C7E9"/>
<keyword evidence="6" id="KW-1185">Reference proteome</keyword>
<sequence>MSSEEPPAGTSSELVPGLQLSATGIEAIDELTLENPDDPQLKIRIPNPKIYMARQSLWTGHRGKLRCDSCRAQNLKCDRAQPVCNHCAWTPEKECKYTPIPTPSHRGVPRCLSCQKDNLKVTISEFSSSRAPLTAFVFFSQCDRDLPVCNQCKLRGNDPACTYASKKRRQTAGADSPSGSNMDGTSMEDSLQASTSSKPVPLMSPYAYSMHQRASTSSSTPSSEAEDRDRAVSSMAPTENNNGGFHNRSHNYVTSPIFRNTGSIMSNTSNKRLTPWFHLSFVPLPSTIRDRISTLPVSELPDRQIFERKLSEFLCTLVPELEETACLSPDTYAAMNRSLLSGEAHGLSPRMLIWVNCHRLLPGSTQKYLLLMPRHTNEPNSLDPTEEAQLLKEYQTRIDQDATELIPGQPEPVFDRLIVRDQYYDVLAYAHMNHSSSFEMTDGINKLAIVSIFFLVWVKYPDEALADWGNLANG</sequence>
<evidence type="ECO:0000259" key="4">
    <source>
        <dbReference type="PROSITE" id="PS50048"/>
    </source>
</evidence>
<dbReference type="PROSITE" id="PS50048">
    <property type="entry name" value="ZN2_CY6_FUNGAL_2"/>
    <property type="match status" value="1"/>
</dbReference>
<dbReference type="InterPro" id="IPR036864">
    <property type="entry name" value="Zn2-C6_fun-type_DNA-bd_sf"/>
</dbReference>
<dbReference type="GO" id="GO:0008270">
    <property type="term" value="F:zinc ion binding"/>
    <property type="evidence" value="ECO:0007669"/>
    <property type="project" value="InterPro"/>
</dbReference>
<name>A0AAW0C7E9_9AGAR</name>
<feature type="compositionally biased region" description="Polar residues" evidence="3">
    <location>
        <begin position="235"/>
        <end position="248"/>
    </location>
</feature>
<evidence type="ECO:0000313" key="6">
    <source>
        <dbReference type="Proteomes" id="UP001383192"/>
    </source>
</evidence>
<dbReference type="CDD" id="cd00067">
    <property type="entry name" value="GAL4"/>
    <property type="match status" value="1"/>
</dbReference>
<evidence type="ECO:0000256" key="2">
    <source>
        <dbReference type="ARBA" id="ARBA00023242"/>
    </source>
</evidence>
<organism evidence="5 6">
    <name type="scientific">Paramarasmius palmivorus</name>
    <dbReference type="NCBI Taxonomy" id="297713"/>
    <lineage>
        <taxon>Eukaryota</taxon>
        <taxon>Fungi</taxon>
        <taxon>Dikarya</taxon>
        <taxon>Basidiomycota</taxon>
        <taxon>Agaricomycotina</taxon>
        <taxon>Agaricomycetes</taxon>
        <taxon>Agaricomycetidae</taxon>
        <taxon>Agaricales</taxon>
        <taxon>Marasmiineae</taxon>
        <taxon>Marasmiaceae</taxon>
        <taxon>Paramarasmius</taxon>
    </lineage>
</organism>
<gene>
    <name evidence="5" type="ORF">VNI00_012026</name>
</gene>
<dbReference type="SUPFAM" id="SSF57701">
    <property type="entry name" value="Zn2/Cys6 DNA-binding domain"/>
    <property type="match status" value="1"/>
</dbReference>
<accession>A0AAW0C7E9</accession>